<dbReference type="EMBL" id="OUUZ01000001">
    <property type="protein sequence ID" value="SPQ19236.1"/>
    <property type="molecule type" value="Genomic_DNA"/>
</dbReference>
<feature type="compositionally biased region" description="Basic and acidic residues" evidence="1">
    <location>
        <begin position="490"/>
        <end position="506"/>
    </location>
</feature>
<accession>A0A3S4EY82</accession>
<evidence type="ECO:0000256" key="1">
    <source>
        <dbReference type="SAM" id="MobiDB-lite"/>
    </source>
</evidence>
<organism evidence="2 3">
    <name type="scientific">Thermothielavioides terrestris</name>
    <dbReference type="NCBI Taxonomy" id="2587410"/>
    <lineage>
        <taxon>Eukaryota</taxon>
        <taxon>Fungi</taxon>
        <taxon>Dikarya</taxon>
        <taxon>Ascomycota</taxon>
        <taxon>Pezizomycotina</taxon>
        <taxon>Sordariomycetes</taxon>
        <taxon>Sordariomycetidae</taxon>
        <taxon>Sordariales</taxon>
        <taxon>Chaetomiaceae</taxon>
        <taxon>Thermothielavioides</taxon>
    </lineage>
</organism>
<feature type="region of interest" description="Disordered" evidence="1">
    <location>
        <begin position="400"/>
        <end position="529"/>
    </location>
</feature>
<evidence type="ECO:0000313" key="2">
    <source>
        <dbReference type="EMBL" id="SPQ19236.1"/>
    </source>
</evidence>
<protein>
    <submittedName>
        <fullName evidence="2">1c2af1f3-f9ec-428c-a446-f666dd978e72</fullName>
    </submittedName>
</protein>
<feature type="compositionally biased region" description="Low complexity" evidence="1">
    <location>
        <begin position="467"/>
        <end position="477"/>
    </location>
</feature>
<evidence type="ECO:0000313" key="3">
    <source>
        <dbReference type="Proteomes" id="UP000289323"/>
    </source>
</evidence>
<feature type="compositionally biased region" description="Low complexity" evidence="1">
    <location>
        <begin position="450"/>
        <end position="460"/>
    </location>
</feature>
<sequence>MADSMDSQSKTMEQPAEYAYLFRAGLGDVTWSSPAGPGLQETGLQRLLFVRNYGSGVTSVAQLVHDCNSNTNLIRKVGVHSLRLGWHASTEEAQRLEAPREIQVLRTIQTTFNPAEPGLPCYITELYGHEYIRSNHPDHDGRPRYHSVSYWKLYNGRSVYTRWLSGQVNPPVVACARMVRQVLSTLHYLYTAGPEPIFNGDSHFGNIWAHWTAEEPLPDFYLGDFSEATLAEHRRPYLETGEPGWAGRPIDDLHNFWHGLAVLVDMLGSRRGHGDPGVKALRRLSDGISDAIHQWKLKSFASDRPPDLIPLINWAKDLEQEFGKGGIADETQSECYVKYTTEEKRIALQVEKERPFVVQGTKADALRPRRFHPDREPTPVAIHGPWSLVHADRNWAPAEADGVVHHRPNRDGVKLHDGEEDLSTTNPEPEQGPWLGELYSSVDERRKKSSASYTSSVDSSGKLTPQPSSSSSGGDDPAPVATPSSTDNASGKEESEQGKDGKKKQADSPNSEDEPFNGEQHYDRRRAGRARIATSDGRWTSFLHRLLHGPDCRCPQEVWRADVEAVLRRERLERQQRAALRASSLEVNDPVEQLKDMDVPPAWQ</sequence>
<dbReference type="Proteomes" id="UP000289323">
    <property type="component" value="Unassembled WGS sequence"/>
</dbReference>
<proteinExistence type="predicted"/>
<name>A0A3S4EY82_9PEZI</name>
<dbReference type="AlphaFoldDB" id="A0A3S4EY82"/>
<gene>
    <name evidence="2" type="ORF">TT172_LOCUS1655</name>
</gene>
<reference evidence="2 3" key="1">
    <citation type="submission" date="2018-04" db="EMBL/GenBank/DDBJ databases">
        <authorList>
            <person name="Huttner S."/>
            <person name="Dainat J."/>
        </authorList>
    </citation>
    <scope>NUCLEOTIDE SEQUENCE [LARGE SCALE GENOMIC DNA]</scope>
</reference>